<dbReference type="STRING" id="596327.PORUE0001_0082"/>
<dbReference type="InterPro" id="IPR014721">
    <property type="entry name" value="Ribsml_uS5_D2-typ_fold_subgr"/>
</dbReference>
<dbReference type="PRINTS" id="PR01657">
    <property type="entry name" value="MCMFAMILY"/>
</dbReference>
<dbReference type="Pfam" id="PF13335">
    <property type="entry name" value="Mg_chelatase_C"/>
    <property type="match status" value="1"/>
</dbReference>
<comment type="caution">
    <text evidence="5">The sequence shown here is derived from an EMBL/GenBank/DDBJ whole genome shotgun (WGS) entry which is preliminary data.</text>
</comment>
<dbReference type="SUPFAM" id="SSF54211">
    <property type="entry name" value="Ribosomal protein S5 domain 2-like"/>
    <property type="match status" value="1"/>
</dbReference>
<dbReference type="Gene3D" id="3.40.50.300">
    <property type="entry name" value="P-loop containing nucleotide triphosphate hydrolases"/>
    <property type="match status" value="1"/>
</dbReference>
<dbReference type="InterPro" id="IPR004482">
    <property type="entry name" value="Mg_chelat-rel"/>
</dbReference>
<dbReference type="Pfam" id="PF01078">
    <property type="entry name" value="Mg_chelatase"/>
    <property type="match status" value="1"/>
</dbReference>
<evidence type="ECO:0000256" key="3">
    <source>
        <dbReference type="ARBA" id="ARBA00022840"/>
    </source>
</evidence>
<dbReference type="Gene3D" id="3.30.230.10">
    <property type="match status" value="1"/>
</dbReference>
<evidence type="ECO:0000259" key="4">
    <source>
        <dbReference type="SMART" id="SM00382"/>
    </source>
</evidence>
<dbReference type="GO" id="GO:0003677">
    <property type="term" value="F:DNA binding"/>
    <property type="evidence" value="ECO:0007669"/>
    <property type="project" value="InterPro"/>
</dbReference>
<name>C2MBA5_9PORP</name>
<protein>
    <submittedName>
        <fullName evidence="5">Mg chelatase-like protein</fullName>
    </submittedName>
</protein>
<keyword evidence="2" id="KW-0547">Nucleotide-binding</keyword>
<dbReference type="eggNOG" id="COG0606">
    <property type="taxonomic scope" value="Bacteria"/>
</dbReference>
<dbReference type="EMBL" id="ACLR01000120">
    <property type="protein sequence ID" value="EEK17030.1"/>
    <property type="molecule type" value="Genomic_DNA"/>
</dbReference>
<dbReference type="SUPFAM" id="SSF52540">
    <property type="entry name" value="P-loop containing nucleoside triphosphate hydrolases"/>
    <property type="match status" value="1"/>
</dbReference>
<dbReference type="RefSeq" id="WP_007365175.1">
    <property type="nucleotide sequence ID" value="NZ_ACLR01000120.1"/>
</dbReference>
<dbReference type="InterPro" id="IPR001208">
    <property type="entry name" value="MCM_dom"/>
</dbReference>
<comment type="similarity">
    <text evidence="1">Belongs to the Mg-chelatase subunits D/I family. ComM subfamily.</text>
</comment>
<dbReference type="SMART" id="SM00382">
    <property type="entry name" value="AAA"/>
    <property type="match status" value="1"/>
</dbReference>
<dbReference type="Pfam" id="PF13541">
    <property type="entry name" value="ChlI"/>
    <property type="match status" value="1"/>
</dbReference>
<dbReference type="OrthoDB" id="9813147at2"/>
<evidence type="ECO:0000313" key="5">
    <source>
        <dbReference type="EMBL" id="EEK17030.1"/>
    </source>
</evidence>
<evidence type="ECO:0000256" key="2">
    <source>
        <dbReference type="ARBA" id="ARBA00022741"/>
    </source>
</evidence>
<accession>C2MBA5</accession>
<dbReference type="AlphaFoldDB" id="C2MBA5"/>
<dbReference type="InterPro" id="IPR003593">
    <property type="entry name" value="AAA+_ATPase"/>
</dbReference>
<evidence type="ECO:0000256" key="1">
    <source>
        <dbReference type="ARBA" id="ARBA00006354"/>
    </source>
</evidence>
<gene>
    <name evidence="5" type="ORF">PORUE0001_0082</name>
</gene>
<dbReference type="GO" id="GO:0005524">
    <property type="term" value="F:ATP binding"/>
    <property type="evidence" value="ECO:0007669"/>
    <property type="project" value="UniProtKB-KW"/>
</dbReference>
<reference evidence="5 6" key="1">
    <citation type="submission" date="2009-04" db="EMBL/GenBank/DDBJ databases">
        <authorList>
            <person name="Sebastian Y."/>
            <person name="Madupu R."/>
            <person name="Durkin A.S."/>
            <person name="Torralba M."/>
            <person name="Methe B."/>
            <person name="Sutton G.G."/>
            <person name="Strausberg R.L."/>
            <person name="Nelson K.E."/>
        </authorList>
    </citation>
    <scope>NUCLEOTIDE SEQUENCE [LARGE SCALE GENOMIC DNA]</scope>
    <source>
        <strain evidence="5 6">60-3</strain>
    </source>
</reference>
<dbReference type="InterPro" id="IPR045006">
    <property type="entry name" value="CHLI-like"/>
</dbReference>
<keyword evidence="3" id="KW-0067">ATP-binding</keyword>
<organism evidence="5 6">
    <name type="scientific">Porphyromonas uenonis 60-3</name>
    <dbReference type="NCBI Taxonomy" id="596327"/>
    <lineage>
        <taxon>Bacteria</taxon>
        <taxon>Pseudomonadati</taxon>
        <taxon>Bacteroidota</taxon>
        <taxon>Bacteroidia</taxon>
        <taxon>Bacteroidales</taxon>
        <taxon>Porphyromonadaceae</taxon>
        <taxon>Porphyromonas</taxon>
    </lineage>
</organism>
<dbReference type="Proteomes" id="UP000003303">
    <property type="component" value="Unassembled WGS sequence"/>
</dbReference>
<dbReference type="PANTHER" id="PTHR32039">
    <property type="entry name" value="MAGNESIUM-CHELATASE SUBUNIT CHLI"/>
    <property type="match status" value="1"/>
</dbReference>
<keyword evidence="6" id="KW-1185">Reference proteome</keyword>
<dbReference type="InterPro" id="IPR025158">
    <property type="entry name" value="Mg_chelat-rel_C"/>
</dbReference>
<dbReference type="PANTHER" id="PTHR32039:SF7">
    <property type="entry name" value="COMPETENCE PROTEIN COMM"/>
    <property type="match status" value="1"/>
</dbReference>
<dbReference type="InterPro" id="IPR020568">
    <property type="entry name" value="Ribosomal_Su5_D2-typ_SF"/>
</dbReference>
<proteinExistence type="inferred from homology"/>
<dbReference type="InterPro" id="IPR027417">
    <property type="entry name" value="P-loop_NTPase"/>
</dbReference>
<evidence type="ECO:0000313" key="6">
    <source>
        <dbReference type="Proteomes" id="UP000003303"/>
    </source>
</evidence>
<sequence length="517" mass="56471">MSKLVKTYSSALVSLDALLVTVELSVSKGFNISMVGLPDAAVRESLSRVYTACHSCDAHPKSFKTVINLSPGDVRKEGTVFDLPIAVALLAANEIIPEEPLSDYVMAGELSLDGTLQPVKGILPMAIMAREQKFKGVIVPKENAREAAVVNDLEVYGVESLREVIDFIAGRAKLEPTTVNTREEFAQQQCFSSVDFSEVKGQPALVRAMEVAAAGGHNIIMIGSPGSGKSMVAKRLPTILPPLTLHEALETTKIYSVAGALKGNVSLMKSRPFRAPHHTISNVALVGGGTTPRPGEVSLAHNGVLFLDELAEFNRVALELLRQPLEDRTITISRAKATFSYPASFMLVAAMNPCPCGYYNDPNRECTCPPGAPAKYLQKLSGPLLDRIDIQIETRPVDFDSLSDRRPSESSAAIRERVIKAREIQLQRFAPYPGIHCNAQMTPRLMKQFAYVEGDAMQILRQAMIQRDLSARAYDRILKVARTIADLDGSEQISLKHISEAINYRNLDRSSWGIVSV</sequence>
<dbReference type="InterPro" id="IPR000523">
    <property type="entry name" value="Mg_chelatse_chII-like_cat_dom"/>
</dbReference>
<feature type="domain" description="AAA+ ATPase" evidence="4">
    <location>
        <begin position="215"/>
        <end position="398"/>
    </location>
</feature>
<dbReference type="NCBIfam" id="TIGR00368">
    <property type="entry name" value="YifB family Mg chelatase-like AAA ATPase"/>
    <property type="match status" value="1"/>
</dbReference>